<feature type="compositionally biased region" description="Basic and acidic residues" evidence="1">
    <location>
        <begin position="57"/>
        <end position="69"/>
    </location>
</feature>
<feature type="region of interest" description="Disordered" evidence="1">
    <location>
        <begin position="20"/>
        <end position="45"/>
    </location>
</feature>
<protein>
    <submittedName>
        <fullName evidence="2">Uncharacterized protein</fullName>
    </submittedName>
</protein>
<comment type="caution">
    <text evidence="2">The sequence shown here is derived from an EMBL/GenBank/DDBJ whole genome shotgun (WGS) entry which is preliminary data.</text>
</comment>
<evidence type="ECO:0000313" key="3">
    <source>
        <dbReference type="Proteomes" id="UP001382904"/>
    </source>
</evidence>
<dbReference type="EMBL" id="JBBKAM010000005">
    <property type="protein sequence ID" value="MEJ8646477.1"/>
    <property type="molecule type" value="Genomic_DNA"/>
</dbReference>
<organism evidence="2 3">
    <name type="scientific">Streptomyces caledonius</name>
    <dbReference type="NCBI Taxonomy" id="3134107"/>
    <lineage>
        <taxon>Bacteria</taxon>
        <taxon>Bacillati</taxon>
        <taxon>Actinomycetota</taxon>
        <taxon>Actinomycetes</taxon>
        <taxon>Kitasatosporales</taxon>
        <taxon>Streptomycetaceae</taxon>
        <taxon>Streptomyces</taxon>
    </lineage>
</organism>
<feature type="region of interest" description="Disordered" evidence="1">
    <location>
        <begin position="57"/>
        <end position="90"/>
    </location>
</feature>
<dbReference type="Proteomes" id="UP001382904">
    <property type="component" value="Unassembled WGS sequence"/>
</dbReference>
<proteinExistence type="predicted"/>
<gene>
    <name evidence="2" type="ORF">WKI68_44790</name>
</gene>
<name>A0ABU8UF15_9ACTN</name>
<sequence length="118" mass="12461">MATTTRTGGSYGWAACEPPAAAARPGADAPATAPDGAGPGLLHPDQANEQLADRLTAEVTDPHQRRDDTVQLPARYEGPGDLKAPRSASLHIRQRDLRGVKAARSFVHEQLTSGTGRR</sequence>
<evidence type="ECO:0000256" key="1">
    <source>
        <dbReference type="SAM" id="MobiDB-lite"/>
    </source>
</evidence>
<accession>A0ABU8UF15</accession>
<feature type="compositionally biased region" description="Low complexity" evidence="1">
    <location>
        <begin position="20"/>
        <end position="36"/>
    </location>
</feature>
<keyword evidence="3" id="KW-1185">Reference proteome</keyword>
<reference evidence="2 3" key="1">
    <citation type="submission" date="2024-03" db="EMBL/GenBank/DDBJ databases">
        <title>Novel Streptomyces species of biotechnological and ecological value are a feature of Machair soil.</title>
        <authorList>
            <person name="Prole J.R."/>
            <person name="Goodfellow M."/>
            <person name="Allenby N."/>
            <person name="Ward A.C."/>
        </authorList>
    </citation>
    <scope>NUCLEOTIDE SEQUENCE [LARGE SCALE GENOMIC DNA]</scope>
    <source>
        <strain evidence="2 3">MS1.HAVA.3</strain>
    </source>
</reference>
<evidence type="ECO:0000313" key="2">
    <source>
        <dbReference type="EMBL" id="MEJ8646477.1"/>
    </source>
</evidence>